<accession>A0A8S9VAW2</accession>
<evidence type="ECO:0000313" key="3">
    <source>
        <dbReference type="Proteomes" id="UP000704712"/>
    </source>
</evidence>
<gene>
    <name evidence="2" type="ORF">GN958_ATG00784</name>
</gene>
<dbReference type="AlphaFoldDB" id="A0A8S9VAW2"/>
<name>A0A8S9VAW2_PHYIN</name>
<reference evidence="2" key="1">
    <citation type="submission" date="2020-03" db="EMBL/GenBank/DDBJ databases">
        <title>Hybrid Assembly of Korean Phytophthora infestans isolates.</title>
        <authorList>
            <person name="Prokchorchik M."/>
            <person name="Lee Y."/>
            <person name="Seo J."/>
            <person name="Cho J.-H."/>
            <person name="Park Y.-E."/>
            <person name="Jang D.-C."/>
            <person name="Im J.-S."/>
            <person name="Choi J.-G."/>
            <person name="Park H.-J."/>
            <person name="Lee G.-B."/>
            <person name="Lee Y.-G."/>
            <person name="Hong S.-Y."/>
            <person name="Cho K."/>
            <person name="Sohn K.H."/>
        </authorList>
    </citation>
    <scope>NUCLEOTIDE SEQUENCE</scope>
    <source>
        <strain evidence="2">KR_2_A2</strain>
    </source>
</reference>
<feature type="compositionally biased region" description="Low complexity" evidence="1">
    <location>
        <begin position="41"/>
        <end position="71"/>
    </location>
</feature>
<comment type="caution">
    <text evidence="2">The sequence shown here is derived from an EMBL/GenBank/DDBJ whole genome shotgun (WGS) entry which is preliminary data.</text>
</comment>
<feature type="region of interest" description="Disordered" evidence="1">
    <location>
        <begin position="1"/>
        <end position="92"/>
    </location>
</feature>
<evidence type="ECO:0000256" key="1">
    <source>
        <dbReference type="SAM" id="MobiDB-lite"/>
    </source>
</evidence>
<dbReference type="Proteomes" id="UP000704712">
    <property type="component" value="Unassembled WGS sequence"/>
</dbReference>
<evidence type="ECO:0000313" key="2">
    <source>
        <dbReference type="EMBL" id="KAF4149991.1"/>
    </source>
</evidence>
<dbReference type="EMBL" id="JAACNO010000103">
    <property type="protein sequence ID" value="KAF4149991.1"/>
    <property type="molecule type" value="Genomic_DNA"/>
</dbReference>
<proteinExistence type="predicted"/>
<protein>
    <submittedName>
        <fullName evidence="2">Uncharacterized protein</fullName>
    </submittedName>
</protein>
<organism evidence="2 3">
    <name type="scientific">Phytophthora infestans</name>
    <name type="common">Potato late blight agent</name>
    <name type="synonym">Botrytis infestans</name>
    <dbReference type="NCBI Taxonomy" id="4787"/>
    <lineage>
        <taxon>Eukaryota</taxon>
        <taxon>Sar</taxon>
        <taxon>Stramenopiles</taxon>
        <taxon>Oomycota</taxon>
        <taxon>Peronosporomycetes</taxon>
        <taxon>Peronosporales</taxon>
        <taxon>Peronosporaceae</taxon>
        <taxon>Phytophthora</taxon>
    </lineage>
</organism>
<sequence>MLRELITWEQAALPPAVAVTRESSDSPTSGGRRVRRHSRRSAGTAGATSSNAPEDSITATSTATTTSATAARGRSGPETSRSTAPRSGRIGPCLKCEVTSHHVRDCPLAGPGEADSLLQDYYKSRDSRRAA</sequence>